<dbReference type="KEGG" id="pic:PICST_61327"/>
<dbReference type="EMBL" id="CP000500">
    <property type="protein sequence ID" value="ABN67421.2"/>
    <property type="molecule type" value="Genomic_DNA"/>
</dbReference>
<evidence type="ECO:0000313" key="3">
    <source>
        <dbReference type="Proteomes" id="UP000002258"/>
    </source>
</evidence>
<feature type="non-terminal residue" evidence="2">
    <location>
        <position position="1"/>
    </location>
</feature>
<dbReference type="HOGENOM" id="CLU_046065_1_3_1"/>
<dbReference type="PROSITE" id="PS51925">
    <property type="entry name" value="SWIB_MDM2"/>
    <property type="match status" value="1"/>
</dbReference>
<dbReference type="SUPFAM" id="SSF47592">
    <property type="entry name" value="SWIB/MDM2 domain"/>
    <property type="match status" value="1"/>
</dbReference>
<dbReference type="Pfam" id="PF02201">
    <property type="entry name" value="SWIB"/>
    <property type="match status" value="1"/>
</dbReference>
<feature type="domain" description="DM2" evidence="1">
    <location>
        <begin position="75"/>
        <end position="149"/>
    </location>
</feature>
<reference evidence="2 3" key="1">
    <citation type="journal article" date="2007" name="Nat. Biotechnol.">
        <title>Genome sequence of the lignocellulose-bioconverting and xylose-fermenting yeast Pichia stipitis.</title>
        <authorList>
            <person name="Jeffries T.W."/>
            <person name="Grigoriev I.V."/>
            <person name="Grimwood J."/>
            <person name="Laplaza J.M."/>
            <person name="Aerts A."/>
            <person name="Salamov A."/>
            <person name="Schmutz J."/>
            <person name="Lindquist E."/>
            <person name="Dehal P."/>
            <person name="Shapiro H."/>
            <person name="Jin Y.S."/>
            <person name="Passoth V."/>
            <person name="Richardson P.M."/>
        </authorList>
    </citation>
    <scope>NUCLEOTIDE SEQUENCE [LARGE SCALE GENOMIC DNA]</scope>
    <source>
        <strain evidence="3">ATCC 58785 / CBS 6054 / NBRC 10063 / NRRL Y-11545</strain>
    </source>
</reference>
<dbReference type="InterPro" id="IPR019835">
    <property type="entry name" value="SWIB_domain"/>
</dbReference>
<name>A3LX89_PICST</name>
<protein>
    <recommendedName>
        <fullName evidence="1">DM2 domain-containing protein</fullName>
    </recommendedName>
</protein>
<proteinExistence type="predicted"/>
<dbReference type="Gene3D" id="1.10.245.10">
    <property type="entry name" value="SWIB/MDM2 domain"/>
    <property type="match status" value="1"/>
</dbReference>
<dbReference type="OrthoDB" id="10251073at2759"/>
<dbReference type="Proteomes" id="UP000002258">
    <property type="component" value="Chromosome 6"/>
</dbReference>
<gene>
    <name evidence="2" type="ORF">PICST_61327</name>
</gene>
<evidence type="ECO:0000259" key="1">
    <source>
        <dbReference type="PROSITE" id="PS51925"/>
    </source>
</evidence>
<organism evidence="2 3">
    <name type="scientific">Scheffersomyces stipitis (strain ATCC 58785 / CBS 6054 / NBRC 10063 / NRRL Y-11545)</name>
    <name type="common">Yeast</name>
    <name type="synonym">Pichia stipitis</name>
    <dbReference type="NCBI Taxonomy" id="322104"/>
    <lineage>
        <taxon>Eukaryota</taxon>
        <taxon>Fungi</taxon>
        <taxon>Dikarya</taxon>
        <taxon>Ascomycota</taxon>
        <taxon>Saccharomycotina</taxon>
        <taxon>Pichiomycetes</taxon>
        <taxon>Debaryomycetaceae</taxon>
        <taxon>Scheffersomyces</taxon>
    </lineage>
</organism>
<dbReference type="InterPro" id="IPR036885">
    <property type="entry name" value="SWIB_MDM2_dom_sf"/>
</dbReference>
<dbReference type="eggNOG" id="KOG1946">
    <property type="taxonomic scope" value="Eukaryota"/>
</dbReference>
<dbReference type="PANTHER" id="PTHR13844">
    <property type="entry name" value="SWI/SNF-RELATED MATRIX-ASSOCIATED ACTIN-DEPENDENT REGULATOR OF CHROMATIN SUBFAMILY D"/>
    <property type="match status" value="1"/>
</dbReference>
<dbReference type="STRING" id="322104.A3LX89"/>
<dbReference type="FunCoup" id="A3LX89">
    <property type="interactions" value="203"/>
</dbReference>
<evidence type="ECO:0000313" key="2">
    <source>
        <dbReference type="EMBL" id="ABN67421.2"/>
    </source>
</evidence>
<dbReference type="InterPro" id="IPR003121">
    <property type="entry name" value="SWIB_MDM2_domain"/>
</dbReference>
<dbReference type="AlphaFoldDB" id="A3LX89"/>
<accession>A3LX89</accession>
<dbReference type="GeneID" id="4839930"/>
<dbReference type="CDD" id="cd10567">
    <property type="entry name" value="SWIB-MDM2_like"/>
    <property type="match status" value="1"/>
</dbReference>
<sequence length="149" mass="17439">KSINDLILGRYYDLVDKRAEEEKYEKKRLEEIGRQDALMAARLSKSEINGPVMRARTVLAKRKKKREAGTLAKTGFNKEMVLSTELSDILGISRTSRPQVVKQLWIYIKDNELQNPDDKRQIMCDEKLQKLFKKSMCNFCLEIFVIFSY</sequence>
<dbReference type="InParanoid" id="A3LX89"/>
<dbReference type="RefSeq" id="XP_001385450.2">
    <property type="nucleotide sequence ID" value="XM_001385413.1"/>
</dbReference>
<dbReference type="SMART" id="SM00151">
    <property type="entry name" value="SWIB"/>
    <property type="match status" value="1"/>
</dbReference>
<keyword evidence="3" id="KW-1185">Reference proteome</keyword>